<dbReference type="PANTHER" id="PTHR10302:SF16">
    <property type="entry name" value="NUCLEIC ACID-BINDING, OB-FOLD-LIKE PROTEIN"/>
    <property type="match status" value="1"/>
</dbReference>
<dbReference type="InterPro" id="IPR012340">
    <property type="entry name" value="NA-bd_OB-fold"/>
</dbReference>
<gene>
    <name evidence="4" type="ORF">CXB51_018662</name>
</gene>
<organism evidence="4 5">
    <name type="scientific">Gossypium anomalum</name>
    <dbReference type="NCBI Taxonomy" id="47600"/>
    <lineage>
        <taxon>Eukaryota</taxon>
        <taxon>Viridiplantae</taxon>
        <taxon>Streptophyta</taxon>
        <taxon>Embryophyta</taxon>
        <taxon>Tracheophyta</taxon>
        <taxon>Spermatophyta</taxon>
        <taxon>Magnoliopsida</taxon>
        <taxon>eudicotyledons</taxon>
        <taxon>Gunneridae</taxon>
        <taxon>Pentapetalae</taxon>
        <taxon>rosids</taxon>
        <taxon>malvids</taxon>
        <taxon>Malvales</taxon>
        <taxon>Malvaceae</taxon>
        <taxon>Malvoideae</taxon>
        <taxon>Gossypium</taxon>
    </lineage>
</organism>
<dbReference type="Proteomes" id="UP000701853">
    <property type="component" value="Chromosome 7"/>
</dbReference>
<evidence type="ECO:0000313" key="4">
    <source>
        <dbReference type="EMBL" id="KAG8487869.1"/>
    </source>
</evidence>
<evidence type="ECO:0008006" key="6">
    <source>
        <dbReference type="Google" id="ProtNLM"/>
    </source>
</evidence>
<dbReference type="Gene3D" id="2.40.50.140">
    <property type="entry name" value="Nucleic acid-binding proteins"/>
    <property type="match status" value="1"/>
</dbReference>
<evidence type="ECO:0000256" key="2">
    <source>
        <dbReference type="PROSITE-ProRule" id="PRU00252"/>
    </source>
</evidence>
<evidence type="ECO:0000256" key="3">
    <source>
        <dbReference type="SAM" id="MobiDB-lite"/>
    </source>
</evidence>
<feature type="compositionally biased region" description="Low complexity" evidence="3">
    <location>
        <begin position="36"/>
        <end position="60"/>
    </location>
</feature>
<protein>
    <recommendedName>
        <fullName evidence="6">Single-stranded DNA-binding protein</fullName>
    </recommendedName>
</protein>
<dbReference type="SUPFAM" id="SSF50249">
    <property type="entry name" value="Nucleic acid-binding proteins"/>
    <property type="match status" value="1"/>
</dbReference>
<dbReference type="GO" id="GO:0003697">
    <property type="term" value="F:single-stranded DNA binding"/>
    <property type="evidence" value="ECO:0007669"/>
    <property type="project" value="InterPro"/>
</dbReference>
<dbReference type="InterPro" id="IPR011344">
    <property type="entry name" value="ssDNA-bd"/>
</dbReference>
<keyword evidence="5" id="KW-1185">Reference proteome</keyword>
<dbReference type="PROSITE" id="PS50935">
    <property type="entry name" value="SSB"/>
    <property type="match status" value="1"/>
</dbReference>
<dbReference type="InterPro" id="IPR000424">
    <property type="entry name" value="Primosome_PriB/ssb"/>
</dbReference>
<dbReference type="AlphaFoldDB" id="A0A8J6CX72"/>
<reference evidence="4 5" key="1">
    <citation type="journal article" date="2021" name="bioRxiv">
        <title>The Gossypium anomalum genome as a resource for cotton improvement and evolutionary analysis of hybrid incompatibility.</title>
        <authorList>
            <person name="Grover C.E."/>
            <person name="Yuan D."/>
            <person name="Arick M.A."/>
            <person name="Miller E.R."/>
            <person name="Hu G."/>
            <person name="Peterson D.G."/>
            <person name="Wendel J.F."/>
            <person name="Udall J.A."/>
        </authorList>
    </citation>
    <scope>NUCLEOTIDE SEQUENCE [LARGE SCALE GENOMIC DNA]</scope>
    <source>
        <strain evidence="4">JFW-Udall</strain>
        <tissue evidence="4">Leaf</tissue>
    </source>
</reference>
<dbReference type="CDD" id="cd04496">
    <property type="entry name" value="SSB_OBF"/>
    <property type="match status" value="1"/>
</dbReference>
<dbReference type="PANTHER" id="PTHR10302">
    <property type="entry name" value="SINGLE-STRANDED DNA-BINDING PROTEIN"/>
    <property type="match status" value="1"/>
</dbReference>
<proteinExistence type="predicted"/>
<dbReference type="Pfam" id="PF00436">
    <property type="entry name" value="SSB"/>
    <property type="match status" value="1"/>
</dbReference>
<comment type="caution">
    <text evidence="4">The sequence shown here is derived from an EMBL/GenBank/DDBJ whole genome shotgun (WGS) entry which is preliminary data.</text>
</comment>
<evidence type="ECO:0000256" key="1">
    <source>
        <dbReference type="ARBA" id="ARBA00023125"/>
    </source>
</evidence>
<feature type="region of interest" description="Disordered" evidence="3">
    <location>
        <begin position="34"/>
        <end position="68"/>
    </location>
</feature>
<evidence type="ECO:0000313" key="5">
    <source>
        <dbReference type="Proteomes" id="UP000701853"/>
    </source>
</evidence>
<dbReference type="OrthoDB" id="1078367at2759"/>
<keyword evidence="1 2" id="KW-0238">DNA-binding</keyword>
<dbReference type="GO" id="GO:0006264">
    <property type="term" value="P:mitochondrial DNA replication"/>
    <property type="evidence" value="ECO:0007669"/>
    <property type="project" value="TreeGrafter"/>
</dbReference>
<dbReference type="FunFam" id="2.40.50.140:FF:000160">
    <property type="entry name" value="single-stranded DNA-binding protein, mitochondrial"/>
    <property type="match status" value="1"/>
</dbReference>
<sequence>MANSMANLSRRVYRSLLCNPRTSQLSMPFCTTTPISSSAETSDSDSDPFPNFSSSQSSTPLESAKDSNTKSRLYDLPLENGFDTGIYKAILVGQVGQTPIHKKLKSGLSVTLFSLGTGGIRNNRRPLGNEEPVEYANRCAIQWHRVCVYQEHLGGLVLKHALPGTTLYLEGNLEMKVLTDPISGMVRRLREISVRRNGRIVFLGNVDKAGGPATGEMKGVGKPALDGLDKIWFVEIAGCLFYFCNGIDFQTF</sequence>
<accession>A0A8J6CX72</accession>
<name>A0A8J6CX72_9ROSI</name>
<dbReference type="EMBL" id="JAHUZN010000007">
    <property type="protein sequence ID" value="KAG8487869.1"/>
    <property type="molecule type" value="Genomic_DNA"/>
</dbReference>
<dbReference type="GO" id="GO:0042645">
    <property type="term" value="C:mitochondrial nucleoid"/>
    <property type="evidence" value="ECO:0007669"/>
    <property type="project" value="TreeGrafter"/>
</dbReference>